<name>A0A0B7C2W2_9EUPU</name>
<feature type="compositionally biased region" description="Polar residues" evidence="1">
    <location>
        <begin position="1"/>
        <end position="15"/>
    </location>
</feature>
<evidence type="ECO:0000313" key="2">
    <source>
        <dbReference type="EMBL" id="CEK98951.1"/>
    </source>
</evidence>
<feature type="region of interest" description="Disordered" evidence="1">
    <location>
        <begin position="1"/>
        <end position="48"/>
    </location>
</feature>
<gene>
    <name evidence="2" type="primary">ORF220048</name>
</gene>
<feature type="non-terminal residue" evidence="2">
    <location>
        <position position="74"/>
    </location>
</feature>
<proteinExistence type="predicted"/>
<organism evidence="2">
    <name type="scientific">Arion vulgaris</name>
    <dbReference type="NCBI Taxonomy" id="1028688"/>
    <lineage>
        <taxon>Eukaryota</taxon>
        <taxon>Metazoa</taxon>
        <taxon>Spiralia</taxon>
        <taxon>Lophotrochozoa</taxon>
        <taxon>Mollusca</taxon>
        <taxon>Gastropoda</taxon>
        <taxon>Heterobranchia</taxon>
        <taxon>Euthyneura</taxon>
        <taxon>Panpulmonata</taxon>
        <taxon>Eupulmonata</taxon>
        <taxon>Stylommatophora</taxon>
        <taxon>Helicina</taxon>
        <taxon>Arionoidea</taxon>
        <taxon>Arionidae</taxon>
        <taxon>Arion</taxon>
    </lineage>
</organism>
<accession>A0A0B7C2W2</accession>
<evidence type="ECO:0000256" key="1">
    <source>
        <dbReference type="SAM" id="MobiDB-lite"/>
    </source>
</evidence>
<reference evidence="2" key="1">
    <citation type="submission" date="2014-12" db="EMBL/GenBank/DDBJ databases">
        <title>Insight into the proteome of Arion vulgaris.</title>
        <authorList>
            <person name="Aradska J."/>
            <person name="Bulat T."/>
            <person name="Smidak R."/>
            <person name="Sarate P."/>
            <person name="Gangsoo J."/>
            <person name="Sialana F."/>
            <person name="Bilban M."/>
            <person name="Lubec G."/>
        </authorList>
    </citation>
    <scope>NUCLEOTIDE SEQUENCE</scope>
    <source>
        <tissue evidence="2">Skin</tissue>
    </source>
</reference>
<sequence length="74" mass="8032">KKSGASSKETSAQEASNEEDPSDGENITSHGAAKGNRKKNKGGNTQPVIEQTLVEIKIVFVRVLDIDTMNQQFE</sequence>
<feature type="non-terminal residue" evidence="2">
    <location>
        <position position="1"/>
    </location>
</feature>
<dbReference type="EMBL" id="HACG01052080">
    <property type="protein sequence ID" value="CEK98951.1"/>
    <property type="molecule type" value="Transcribed_RNA"/>
</dbReference>
<dbReference type="AlphaFoldDB" id="A0A0B7C2W2"/>
<protein>
    <submittedName>
        <fullName evidence="2">Uncharacterized protein</fullName>
    </submittedName>
</protein>